<evidence type="ECO:0000313" key="3">
    <source>
        <dbReference type="Proteomes" id="UP001642484"/>
    </source>
</evidence>
<evidence type="ECO:0000256" key="1">
    <source>
        <dbReference type="SAM" id="MobiDB-lite"/>
    </source>
</evidence>
<evidence type="ECO:0000313" key="2">
    <source>
        <dbReference type="EMBL" id="CAK9069656.1"/>
    </source>
</evidence>
<accession>A0ABP0P0V4</accession>
<protein>
    <submittedName>
        <fullName evidence="2">Uncharacterized protein</fullName>
    </submittedName>
</protein>
<sequence>MVSSLSVPLPGSGTGGNASFSATYPKARKPRTDKLSVLAHCASGGGVSFGPPRPKPKKVPSPAITPMSSIGLTPLVAAVSSAGKAAWPEELQELPTLPEAELPVEEVSGDQLRTSELTASPKRKKPVYLGQYFGNCVPRLDGSSERSSLAGKLRSGEPRAKSYTPAKTIGEAVAPCYVHPPKWSFGGGKTRSTTLSATDGGGSLSCGSLASLKRKPKRSLSRGFGSGRGTTRRPSVSPGPGSYDLVRVGDEVPQWSSRSLLPWGTRTGGRSQLVHSASDVGPGEYTAEQGMELGPTAKIGQKLQELPDSRINYPAPGHYPLGSTLCPKKPYKKGCPSPGIMGSGQRSTMSSKDDGPGFVYHPGVEPTTRAQFWSQGERKSWLDADPDDPPGPGAYNLGSCLQDGEGSPSGWPKDEKQFRKMDGLLPADVPGPEYDVPFERLGWKIGFRGRLAPPKEEQKLSPDAYHPSTELVTYCAGVPKPMHRTAERRSIFDVAASHEGAAEALFKRALKGLGEDAEAGKSEMYESSGPSWSLMPRRPPAKKEEGCTSMYGPWSSIN</sequence>
<keyword evidence="3" id="KW-1185">Reference proteome</keyword>
<dbReference type="Proteomes" id="UP001642484">
    <property type="component" value="Unassembled WGS sequence"/>
</dbReference>
<proteinExistence type="predicted"/>
<dbReference type="EMBL" id="CAXAMN010022472">
    <property type="protein sequence ID" value="CAK9069656.1"/>
    <property type="molecule type" value="Genomic_DNA"/>
</dbReference>
<feature type="region of interest" description="Disordered" evidence="1">
    <location>
        <begin position="521"/>
        <end position="558"/>
    </location>
</feature>
<feature type="region of interest" description="Disordered" evidence="1">
    <location>
        <begin position="1"/>
        <end position="27"/>
    </location>
</feature>
<organism evidence="2 3">
    <name type="scientific">Durusdinium trenchii</name>
    <dbReference type="NCBI Taxonomy" id="1381693"/>
    <lineage>
        <taxon>Eukaryota</taxon>
        <taxon>Sar</taxon>
        <taxon>Alveolata</taxon>
        <taxon>Dinophyceae</taxon>
        <taxon>Suessiales</taxon>
        <taxon>Symbiodiniaceae</taxon>
        <taxon>Durusdinium</taxon>
    </lineage>
</organism>
<reference evidence="2 3" key="1">
    <citation type="submission" date="2024-02" db="EMBL/GenBank/DDBJ databases">
        <authorList>
            <person name="Chen Y."/>
            <person name="Shah S."/>
            <person name="Dougan E. K."/>
            <person name="Thang M."/>
            <person name="Chan C."/>
        </authorList>
    </citation>
    <scope>NUCLEOTIDE SEQUENCE [LARGE SCALE GENOMIC DNA]</scope>
</reference>
<comment type="caution">
    <text evidence="2">The sequence shown here is derived from an EMBL/GenBank/DDBJ whole genome shotgun (WGS) entry which is preliminary data.</text>
</comment>
<feature type="region of interest" description="Disordered" evidence="1">
    <location>
        <begin position="187"/>
        <end position="243"/>
    </location>
</feature>
<gene>
    <name evidence="2" type="ORF">CCMP2556_LOCUS34251</name>
</gene>
<feature type="region of interest" description="Disordered" evidence="1">
    <location>
        <begin position="142"/>
        <end position="163"/>
    </location>
</feature>
<name>A0ABP0P0V4_9DINO</name>